<dbReference type="InterPro" id="IPR006283">
    <property type="entry name" value="ThiL-like"/>
</dbReference>
<evidence type="ECO:0000256" key="1">
    <source>
        <dbReference type="HAMAP-Rule" id="MF_02128"/>
    </source>
</evidence>
<dbReference type="GO" id="GO:0009030">
    <property type="term" value="F:thiamine-phosphate kinase activity"/>
    <property type="evidence" value="ECO:0000318"/>
    <property type="project" value="GO_Central"/>
</dbReference>
<feature type="binding site" evidence="1">
    <location>
        <position position="55"/>
    </location>
    <ligand>
        <name>substrate</name>
    </ligand>
</feature>
<dbReference type="Pfam" id="PF00586">
    <property type="entry name" value="AIRS"/>
    <property type="match status" value="1"/>
</dbReference>
<dbReference type="Gene3D" id="3.90.650.10">
    <property type="entry name" value="PurM-like C-terminal domain"/>
    <property type="match status" value="1"/>
</dbReference>
<dbReference type="InterPro" id="IPR016188">
    <property type="entry name" value="PurM-like_N"/>
</dbReference>
<dbReference type="Proteomes" id="UP000000557">
    <property type="component" value="Chromosome"/>
</dbReference>
<dbReference type="STRING" id="251221.gene:10760808"/>
<evidence type="ECO:0000313" key="5">
    <source>
        <dbReference type="Proteomes" id="UP000000557"/>
    </source>
</evidence>
<feature type="binding site" evidence="1">
    <location>
        <position position="77"/>
    </location>
    <ligand>
        <name>Mg(2+)</name>
        <dbReference type="ChEBI" id="CHEBI:18420"/>
        <label>4</label>
    </ligand>
</feature>
<feature type="domain" description="PurM-like N-terminal" evidence="2">
    <location>
        <begin position="30"/>
        <end position="142"/>
    </location>
</feature>
<evidence type="ECO:0000259" key="2">
    <source>
        <dbReference type="Pfam" id="PF00586"/>
    </source>
</evidence>
<dbReference type="InterPro" id="IPR036676">
    <property type="entry name" value="PurM-like_C_sf"/>
</dbReference>
<dbReference type="Gene3D" id="3.30.1330.10">
    <property type="entry name" value="PurM-like, N-terminal domain"/>
    <property type="match status" value="1"/>
</dbReference>
<feature type="binding site" evidence="1">
    <location>
        <position position="77"/>
    </location>
    <ligand>
        <name>Mg(2+)</name>
        <dbReference type="ChEBI" id="CHEBI:18420"/>
        <label>3</label>
    </ligand>
</feature>
<dbReference type="Pfam" id="PF02769">
    <property type="entry name" value="AIRS_C"/>
    <property type="match status" value="1"/>
</dbReference>
<feature type="binding site" evidence="1">
    <location>
        <position position="150"/>
    </location>
    <ligand>
        <name>ATP</name>
        <dbReference type="ChEBI" id="CHEBI:30616"/>
    </ligand>
</feature>
<feature type="binding site" evidence="1">
    <location>
        <position position="125"/>
    </location>
    <ligand>
        <name>Mg(2+)</name>
        <dbReference type="ChEBI" id="CHEBI:18420"/>
        <label>1</label>
    </ligand>
</feature>
<dbReference type="AlphaFoldDB" id="Q7NG75"/>
<dbReference type="OrthoDB" id="9802811at2"/>
<dbReference type="GO" id="GO:0009228">
    <property type="term" value="P:thiamine biosynthetic process"/>
    <property type="evidence" value="ECO:0000318"/>
    <property type="project" value="GO_Central"/>
</dbReference>
<feature type="binding site" evidence="1">
    <location>
        <position position="32"/>
    </location>
    <ligand>
        <name>Mg(2+)</name>
        <dbReference type="ChEBI" id="CHEBI:18420"/>
        <label>4</label>
    </ligand>
</feature>
<keyword evidence="1 4" id="KW-0418">Kinase</keyword>
<reference evidence="4 5" key="1">
    <citation type="journal article" date="2003" name="DNA Res.">
        <title>Complete genome structure of Gloeobacter violaceus PCC 7421, a cyanobacterium that lacks thylakoids.</title>
        <authorList>
            <person name="Nakamura Y."/>
            <person name="Kaneko T."/>
            <person name="Sato S."/>
            <person name="Mimuro M."/>
            <person name="Miyashita H."/>
            <person name="Tsuchiya T."/>
            <person name="Sasamoto S."/>
            <person name="Watanabe A."/>
            <person name="Kawashima K."/>
            <person name="Kishida Y."/>
            <person name="Kiyokawa C."/>
            <person name="Kohara M."/>
            <person name="Matsumoto M."/>
            <person name="Matsuno A."/>
            <person name="Nakazaki N."/>
            <person name="Shimpo S."/>
            <person name="Takeuchi C."/>
            <person name="Yamada M."/>
            <person name="Tabata S."/>
        </authorList>
    </citation>
    <scope>NUCLEOTIDE SEQUENCE [LARGE SCALE GENOMIC DNA]</scope>
    <source>
        <strain evidence="5">ATCC 29082 / PCC 7421</strain>
    </source>
</reference>
<feature type="binding site" evidence="1">
    <location>
        <position position="220"/>
    </location>
    <ligand>
        <name>Mg(2+)</name>
        <dbReference type="ChEBI" id="CHEBI:18420"/>
        <label>3</label>
    </ligand>
</feature>
<dbReference type="PATRIC" id="fig|251221.4.peg.3330"/>
<feature type="domain" description="PurM-like C-terminal" evidence="3">
    <location>
        <begin position="154"/>
        <end position="309"/>
    </location>
</feature>
<dbReference type="eggNOG" id="COG0611">
    <property type="taxonomic scope" value="Bacteria"/>
</dbReference>
<proteinExistence type="inferred from homology"/>
<keyword evidence="5" id="KW-1185">Reference proteome</keyword>
<dbReference type="NCBIfam" id="TIGR01379">
    <property type="entry name" value="thiL"/>
    <property type="match status" value="1"/>
</dbReference>
<comment type="function">
    <text evidence="1">Catalyzes the ATP-dependent phosphorylation of thiamine-monophosphate (TMP) to form thiamine-pyrophosphate (TPP), the active form of vitamin B1.</text>
</comment>
<dbReference type="SUPFAM" id="SSF55326">
    <property type="entry name" value="PurM N-terminal domain-like"/>
    <property type="match status" value="1"/>
</dbReference>
<feature type="binding site" evidence="1">
    <location>
        <position position="107"/>
    </location>
    <ligand>
        <name>ATP</name>
        <dbReference type="ChEBI" id="CHEBI:30616"/>
    </ligand>
</feature>
<gene>
    <name evidence="1" type="primary">thiL</name>
    <name evidence="4" type="ordered locus">glr3298</name>
</gene>
<feature type="binding site" evidence="1">
    <location>
        <position position="47"/>
    </location>
    <ligand>
        <name>Mg(2+)</name>
        <dbReference type="ChEBI" id="CHEBI:18420"/>
        <label>1</label>
    </ligand>
</feature>
<dbReference type="InterPro" id="IPR010918">
    <property type="entry name" value="PurM-like_C_dom"/>
</dbReference>
<feature type="binding site" evidence="1">
    <location>
        <position position="222"/>
    </location>
    <ligand>
        <name>ATP</name>
        <dbReference type="ChEBI" id="CHEBI:30616"/>
    </ligand>
</feature>
<dbReference type="PANTHER" id="PTHR30270">
    <property type="entry name" value="THIAMINE-MONOPHOSPHATE KINASE"/>
    <property type="match status" value="1"/>
</dbReference>
<keyword evidence="1" id="KW-0547">Nucleotide-binding</keyword>
<comment type="similarity">
    <text evidence="1">Belongs to the thiamine-monophosphate kinase family.</text>
</comment>
<dbReference type="FunCoup" id="Q7NG75">
    <property type="interactions" value="134"/>
</dbReference>
<keyword evidence="1" id="KW-0808">Transferase</keyword>
<dbReference type="SUPFAM" id="SSF56042">
    <property type="entry name" value="PurM C-terminal domain-like"/>
    <property type="match status" value="1"/>
</dbReference>
<sequence length="328" mass="33487">MDIAELGERGLIARLGRFFGQAPHILVPGGDDAAVVAPGSGALVATTDLLFEDVHFGDRTTGPFDVGWRSAAANLSDLAAMGAAPFGMLVGLGLSPGTSVEWVEAFYEGFTACSAPVGALLLGGDTCRAKSRTVAVTALGTVDPRRILRRNAARPGDALVVTGHLGASRAGLAVLLEAERYAHLGSPVREAVVAAHRRPKPRLEVPPLVFALSGRAAAMDTSDGLTDAIAQVCAQSGCGAVVDLAVLPIDAATAQVAGKQAIAWALGGGEDYELLIALEPGAAVQLVERLAAIGIGGAIVGRAVAGDRVVDTEDRPLAAPGFEHFNRP</sequence>
<feature type="binding site" evidence="1">
    <location>
        <position position="270"/>
    </location>
    <ligand>
        <name>substrate</name>
    </ligand>
</feature>
<feature type="binding site" evidence="1">
    <location>
        <position position="46"/>
    </location>
    <ligand>
        <name>Mg(2+)</name>
        <dbReference type="ChEBI" id="CHEBI:18420"/>
        <label>4</label>
    </ligand>
</feature>
<feature type="binding site" evidence="1">
    <location>
        <position position="48"/>
    </location>
    <ligand>
        <name>Mg(2+)</name>
        <dbReference type="ChEBI" id="CHEBI:18420"/>
        <label>2</label>
    </ligand>
</feature>
<dbReference type="PIRSF" id="PIRSF005303">
    <property type="entry name" value="Thiam_monoph_kin"/>
    <property type="match status" value="1"/>
</dbReference>
<dbReference type="PANTHER" id="PTHR30270:SF0">
    <property type="entry name" value="THIAMINE-MONOPHOSPHATE KINASE"/>
    <property type="match status" value="1"/>
</dbReference>
<reference evidence="4 5" key="2">
    <citation type="journal article" date="2003" name="DNA Res.">
        <title>Complete genome structure of Gloeobacter violaceus PCC 7421, a cyanobacterium that lacks thylakoids (supplement).</title>
        <authorList>
            <person name="Nakamura Y."/>
            <person name="Kaneko T."/>
            <person name="Sato S."/>
            <person name="Mimuro M."/>
            <person name="Miyashita H."/>
            <person name="Tsuchiya T."/>
            <person name="Sasamoto S."/>
            <person name="Watanabe A."/>
            <person name="Kawashima K."/>
            <person name="Kishida Y."/>
            <person name="Kiyokawa C."/>
            <person name="Kohara M."/>
            <person name="Matsumoto M."/>
            <person name="Matsuno A."/>
            <person name="Nakazaki N."/>
            <person name="Shimpo S."/>
            <person name="Takeuchi C."/>
            <person name="Yamada M."/>
            <person name="Tabata S."/>
        </authorList>
    </citation>
    <scope>NUCLEOTIDE SEQUENCE [LARGE SCALE GENOMIC DNA]</scope>
    <source>
        <strain evidence="5">ATCC 29082 / PCC 7421</strain>
    </source>
</reference>
<dbReference type="EC" id="2.7.4.16" evidence="1"/>
<organism evidence="4 5">
    <name type="scientific">Gloeobacter violaceus (strain ATCC 29082 / PCC 7421)</name>
    <dbReference type="NCBI Taxonomy" id="251221"/>
    <lineage>
        <taxon>Bacteria</taxon>
        <taxon>Bacillati</taxon>
        <taxon>Cyanobacteriota</taxon>
        <taxon>Cyanophyceae</taxon>
        <taxon>Gloeobacterales</taxon>
        <taxon>Gloeobacteraceae</taxon>
        <taxon>Gloeobacter</taxon>
    </lineage>
</organism>
<feature type="binding site" evidence="1">
    <location>
        <position position="77"/>
    </location>
    <ligand>
        <name>Mg(2+)</name>
        <dbReference type="ChEBI" id="CHEBI:18420"/>
        <label>2</label>
    </ligand>
</feature>
<feature type="binding site" evidence="1">
    <location>
        <position position="223"/>
    </location>
    <ligand>
        <name>Mg(2+)</name>
        <dbReference type="ChEBI" id="CHEBI:18420"/>
        <label>5</label>
    </ligand>
</feature>
<dbReference type="HAMAP" id="MF_02128">
    <property type="entry name" value="TMP_kinase"/>
    <property type="match status" value="1"/>
</dbReference>
<comment type="pathway">
    <text evidence="1">Cofactor biosynthesis; thiamine diphosphate biosynthesis; thiamine diphosphate from thiamine phosphate: step 1/1.</text>
</comment>
<dbReference type="RefSeq" id="WP_011143288.1">
    <property type="nucleotide sequence ID" value="NC_005125.1"/>
</dbReference>
<keyword evidence="1" id="KW-0784">Thiamine biosynthesis</keyword>
<comment type="miscellaneous">
    <text evidence="1">Reaction mechanism of ThiL seems to utilize a direct, inline transfer of the gamma-phosphate of ATP to TMP rather than a phosphorylated enzyme intermediate.</text>
</comment>
<dbReference type="EnsemblBacteria" id="BAC91239">
    <property type="protein sequence ID" value="BAC91239"/>
    <property type="gene ID" value="BAC91239"/>
</dbReference>
<dbReference type="PhylomeDB" id="Q7NG75"/>
<feature type="binding site" evidence="1">
    <location>
        <position position="48"/>
    </location>
    <ligand>
        <name>Mg(2+)</name>
        <dbReference type="ChEBI" id="CHEBI:18420"/>
        <label>1</label>
    </ligand>
</feature>
<evidence type="ECO:0000313" key="4">
    <source>
        <dbReference type="EMBL" id="BAC91239.1"/>
    </source>
</evidence>
<keyword evidence="1" id="KW-0479">Metal-binding</keyword>
<dbReference type="EMBL" id="BA000045">
    <property type="protein sequence ID" value="BAC91239.1"/>
    <property type="molecule type" value="Genomic_DNA"/>
</dbReference>
<dbReference type="KEGG" id="gvi:glr3298"/>
<protein>
    <recommendedName>
        <fullName evidence="1">Thiamine-monophosphate kinase</fullName>
        <shortName evidence="1">TMP kinase</shortName>
        <shortName evidence="1">Thiamine-phosphate kinase</shortName>
        <ecNumber evidence="1">2.7.4.16</ecNumber>
    </recommendedName>
</protein>
<dbReference type="InParanoid" id="Q7NG75"/>
<name>Q7NG75_GLOVI</name>
<dbReference type="GO" id="GO:0005524">
    <property type="term" value="F:ATP binding"/>
    <property type="evidence" value="ECO:0007669"/>
    <property type="project" value="UniProtKB-UniRule"/>
</dbReference>
<dbReference type="InterPro" id="IPR036921">
    <property type="entry name" value="PurM-like_N_sf"/>
</dbReference>
<dbReference type="GO" id="GO:0000287">
    <property type="term" value="F:magnesium ion binding"/>
    <property type="evidence" value="ECO:0007669"/>
    <property type="project" value="UniProtKB-UniRule"/>
</dbReference>
<dbReference type="UniPathway" id="UPA00060">
    <property type="reaction ID" value="UER00142"/>
</dbReference>
<dbReference type="HOGENOM" id="CLU_046964_3_0_3"/>
<dbReference type="GO" id="GO:0009229">
    <property type="term" value="P:thiamine diphosphate biosynthetic process"/>
    <property type="evidence" value="ECO:0000318"/>
    <property type="project" value="GO_Central"/>
</dbReference>
<keyword evidence="1" id="KW-0067">ATP-binding</keyword>
<feature type="binding site" evidence="1">
    <location>
        <begin position="124"/>
        <end position="125"/>
    </location>
    <ligand>
        <name>ATP</name>
        <dbReference type="ChEBI" id="CHEBI:30616"/>
    </ligand>
</feature>
<comment type="catalytic activity">
    <reaction evidence="1">
        <text>thiamine phosphate + ATP = thiamine diphosphate + ADP</text>
        <dbReference type="Rhea" id="RHEA:15913"/>
        <dbReference type="ChEBI" id="CHEBI:30616"/>
        <dbReference type="ChEBI" id="CHEBI:37575"/>
        <dbReference type="ChEBI" id="CHEBI:58937"/>
        <dbReference type="ChEBI" id="CHEBI:456216"/>
        <dbReference type="EC" id="2.7.4.16"/>
    </reaction>
</comment>
<feature type="binding site" evidence="1">
    <location>
        <position position="322"/>
    </location>
    <ligand>
        <name>substrate</name>
    </ligand>
</feature>
<accession>Q7NG75</accession>
<evidence type="ECO:0000259" key="3">
    <source>
        <dbReference type="Pfam" id="PF02769"/>
    </source>
</evidence>
<feature type="binding site" evidence="1">
    <location>
        <position position="32"/>
    </location>
    <ligand>
        <name>Mg(2+)</name>
        <dbReference type="ChEBI" id="CHEBI:18420"/>
        <label>3</label>
    </ligand>
</feature>
<dbReference type="CDD" id="cd02194">
    <property type="entry name" value="ThiL"/>
    <property type="match status" value="1"/>
</dbReference>
<keyword evidence="1" id="KW-0460">Magnesium</keyword>